<keyword evidence="3" id="KW-1185">Reference proteome</keyword>
<dbReference type="CDD" id="cd02440">
    <property type="entry name" value="AdoMet_MTases"/>
    <property type="match status" value="1"/>
</dbReference>
<dbReference type="AlphaFoldDB" id="A0A3B7N616"/>
<sequence length="249" mass="28870">MNFRHRSYQQELLDRDDIPFADIRRNMQELDFINTWLGGHAITLAGLKQLAGGRQSISVCEVGCGGGDNLVAIRQWCEKKGMAASFIGIDKNPDCIKVAQERKLRGCTWITADYKDVELEHKPDIIFSSLFCHHFPERELITQLQWMYRHAQRGFFINDLHRHPLAYYSIQWLTRLFSKSYLVKNDAPLSVARGFVKNDWEQLFDSAGITTFSVEWKWAFRWLVVVERQSAIGNRESLASKGRRARSSQ</sequence>
<evidence type="ECO:0000313" key="3">
    <source>
        <dbReference type="Proteomes" id="UP000263900"/>
    </source>
</evidence>
<dbReference type="Pfam" id="PF13649">
    <property type="entry name" value="Methyltransf_25"/>
    <property type="match status" value="1"/>
</dbReference>
<evidence type="ECO:0000313" key="2">
    <source>
        <dbReference type="EMBL" id="AXY77501.1"/>
    </source>
</evidence>
<accession>A0A3B7N616</accession>
<dbReference type="SUPFAM" id="SSF53335">
    <property type="entry name" value="S-adenosyl-L-methionine-dependent methyltransferases"/>
    <property type="match status" value="1"/>
</dbReference>
<dbReference type="GO" id="GO:0008168">
    <property type="term" value="F:methyltransferase activity"/>
    <property type="evidence" value="ECO:0007669"/>
    <property type="project" value="UniProtKB-KW"/>
</dbReference>
<dbReference type="EMBL" id="CP032157">
    <property type="protein sequence ID" value="AXY77501.1"/>
    <property type="molecule type" value="Genomic_DNA"/>
</dbReference>
<proteinExistence type="predicted"/>
<reference evidence="2 3" key="1">
    <citation type="submission" date="2018-09" db="EMBL/GenBank/DDBJ databases">
        <title>Genome sequencing of strain 6GH32-13.</title>
        <authorList>
            <person name="Weon H.-Y."/>
            <person name="Heo J."/>
            <person name="Kwon S.-W."/>
        </authorList>
    </citation>
    <scope>NUCLEOTIDE SEQUENCE [LARGE SCALE GENOMIC DNA]</scope>
    <source>
        <strain evidence="2 3">5GH32-13</strain>
    </source>
</reference>
<keyword evidence="2" id="KW-0489">Methyltransferase</keyword>
<dbReference type="OrthoDB" id="9800454at2"/>
<dbReference type="InterPro" id="IPR029063">
    <property type="entry name" value="SAM-dependent_MTases_sf"/>
</dbReference>
<dbReference type="KEGG" id="pseg:D3H65_27500"/>
<protein>
    <submittedName>
        <fullName evidence="2">Methyltransferase domain-containing protein</fullName>
    </submittedName>
</protein>
<dbReference type="InterPro" id="IPR041698">
    <property type="entry name" value="Methyltransf_25"/>
</dbReference>
<dbReference type="Proteomes" id="UP000263900">
    <property type="component" value="Chromosome"/>
</dbReference>
<keyword evidence="2" id="KW-0808">Transferase</keyword>
<dbReference type="RefSeq" id="WP_119053377.1">
    <property type="nucleotide sequence ID" value="NZ_CP032157.1"/>
</dbReference>
<organism evidence="2 3">
    <name type="scientific">Paraflavitalea soli</name>
    <dbReference type="NCBI Taxonomy" id="2315862"/>
    <lineage>
        <taxon>Bacteria</taxon>
        <taxon>Pseudomonadati</taxon>
        <taxon>Bacteroidota</taxon>
        <taxon>Chitinophagia</taxon>
        <taxon>Chitinophagales</taxon>
        <taxon>Chitinophagaceae</taxon>
        <taxon>Paraflavitalea</taxon>
    </lineage>
</organism>
<dbReference type="Gene3D" id="3.40.50.150">
    <property type="entry name" value="Vaccinia Virus protein VP39"/>
    <property type="match status" value="1"/>
</dbReference>
<dbReference type="GO" id="GO:0032259">
    <property type="term" value="P:methylation"/>
    <property type="evidence" value="ECO:0007669"/>
    <property type="project" value="UniProtKB-KW"/>
</dbReference>
<name>A0A3B7N616_9BACT</name>
<evidence type="ECO:0000259" key="1">
    <source>
        <dbReference type="Pfam" id="PF13649"/>
    </source>
</evidence>
<feature type="domain" description="Methyltransferase" evidence="1">
    <location>
        <begin position="59"/>
        <end position="153"/>
    </location>
</feature>
<gene>
    <name evidence="2" type="ORF">D3H65_27500</name>
</gene>